<dbReference type="KEGG" id="cim:CIMG_13082"/>
<accession>A0A0D8JUP2</accession>
<dbReference type="GeneID" id="24164709"/>
<name>A0A0D8JUP2_COCIM</name>
<gene>
    <name evidence="2" type="ORF">CIMG_13082</name>
</gene>
<keyword evidence="3" id="KW-1185">Reference proteome</keyword>
<evidence type="ECO:0008006" key="4">
    <source>
        <dbReference type="Google" id="ProtNLM"/>
    </source>
</evidence>
<dbReference type="VEuPathDB" id="FungiDB:CIMG_13082"/>
<organism evidence="2 3">
    <name type="scientific">Coccidioides immitis (strain RS)</name>
    <name type="common">Valley fever fungus</name>
    <dbReference type="NCBI Taxonomy" id="246410"/>
    <lineage>
        <taxon>Eukaryota</taxon>
        <taxon>Fungi</taxon>
        <taxon>Dikarya</taxon>
        <taxon>Ascomycota</taxon>
        <taxon>Pezizomycotina</taxon>
        <taxon>Eurotiomycetes</taxon>
        <taxon>Eurotiomycetidae</taxon>
        <taxon>Onygenales</taxon>
        <taxon>Onygenaceae</taxon>
        <taxon>Coccidioides</taxon>
    </lineage>
</organism>
<dbReference type="InParanoid" id="A0A0D8JUP2"/>
<protein>
    <recommendedName>
        <fullName evidence="4">Secreted protein</fullName>
    </recommendedName>
</protein>
<proteinExistence type="predicted"/>
<dbReference type="EMBL" id="GG704912">
    <property type="protein sequence ID" value="KJF60626.1"/>
    <property type="molecule type" value="Genomic_DNA"/>
</dbReference>
<dbReference type="AlphaFoldDB" id="A0A0D8JUP2"/>
<evidence type="ECO:0000256" key="1">
    <source>
        <dbReference type="SAM" id="SignalP"/>
    </source>
</evidence>
<reference evidence="3" key="2">
    <citation type="journal article" date="2010" name="Genome Res.">
        <title>Population genomic sequencing of Coccidioides fungi reveals recent hybridization and transposon control.</title>
        <authorList>
            <person name="Neafsey D.E."/>
            <person name="Barker B.M."/>
            <person name="Sharpton T.J."/>
            <person name="Stajich J.E."/>
            <person name="Park D.J."/>
            <person name="Whiston E."/>
            <person name="Hung C.-Y."/>
            <person name="McMahan C."/>
            <person name="White J."/>
            <person name="Sykes S."/>
            <person name="Heiman D."/>
            <person name="Young S."/>
            <person name="Zeng Q."/>
            <person name="Abouelleil A."/>
            <person name="Aftuck L."/>
            <person name="Bessette D."/>
            <person name="Brown A."/>
            <person name="FitzGerald M."/>
            <person name="Lui A."/>
            <person name="Macdonald J.P."/>
            <person name="Priest M."/>
            <person name="Orbach M.J."/>
            <person name="Galgiani J.N."/>
            <person name="Kirkland T.N."/>
            <person name="Cole G.T."/>
            <person name="Birren B.W."/>
            <person name="Henn M.R."/>
            <person name="Taylor J.W."/>
            <person name="Rounsley S.D."/>
        </authorList>
    </citation>
    <scope>GENOME REANNOTATION</scope>
    <source>
        <strain evidence="3">RS</strain>
    </source>
</reference>
<dbReference type="RefSeq" id="XP_004445409.1">
    <property type="nucleotide sequence ID" value="XM_004445352.1"/>
</dbReference>
<evidence type="ECO:0000313" key="2">
    <source>
        <dbReference type="EMBL" id="KJF60626.1"/>
    </source>
</evidence>
<reference evidence="3" key="1">
    <citation type="journal article" date="2009" name="Genome Res.">
        <title>Comparative genomic analyses of the human fungal pathogens Coccidioides and their relatives.</title>
        <authorList>
            <person name="Sharpton T.J."/>
            <person name="Stajich J.E."/>
            <person name="Rounsley S.D."/>
            <person name="Gardner M.J."/>
            <person name="Wortman J.R."/>
            <person name="Jordar V.S."/>
            <person name="Maiti R."/>
            <person name="Kodira C.D."/>
            <person name="Neafsey D.E."/>
            <person name="Zeng Q."/>
            <person name="Hung C.-Y."/>
            <person name="McMahan C."/>
            <person name="Muszewska A."/>
            <person name="Grynberg M."/>
            <person name="Mandel M.A."/>
            <person name="Kellner E.M."/>
            <person name="Barker B.M."/>
            <person name="Galgiani J.N."/>
            <person name="Orbach M.J."/>
            <person name="Kirkland T.N."/>
            <person name="Cole G.T."/>
            <person name="Henn M.R."/>
            <person name="Birren B.W."/>
            <person name="Taylor J.W."/>
        </authorList>
    </citation>
    <scope>NUCLEOTIDE SEQUENCE [LARGE SCALE GENOMIC DNA]</scope>
    <source>
        <strain evidence="3">RS</strain>
    </source>
</reference>
<dbReference type="Proteomes" id="UP000001261">
    <property type="component" value="Unassembled WGS sequence"/>
</dbReference>
<keyword evidence="1" id="KW-0732">Signal</keyword>
<sequence length="111" mass="12540">MVSLFFFPPPSSACRALVLIARPLLVALLTKLVAEPRRPYPRQQPRRRSATCLPFNLFYCCSLVTRQGLSIPRQSFRPILALLGVRWASWFRSAVDHDSSGCALFSFQANN</sequence>
<evidence type="ECO:0000313" key="3">
    <source>
        <dbReference type="Proteomes" id="UP000001261"/>
    </source>
</evidence>
<feature type="signal peptide" evidence="1">
    <location>
        <begin position="1"/>
        <end position="34"/>
    </location>
</feature>
<feature type="chain" id="PRO_5002331455" description="Secreted protein" evidence="1">
    <location>
        <begin position="35"/>
        <end position="111"/>
    </location>
</feature>